<feature type="region of interest" description="RNA binding" evidence="4">
    <location>
        <begin position="311"/>
        <end position="317"/>
    </location>
</feature>
<dbReference type="PANTHER" id="PTHR46499:SF1">
    <property type="entry name" value="QUEUINE TRNA-RIBOSYLTRANSFERASE"/>
    <property type="match status" value="1"/>
</dbReference>
<evidence type="ECO:0000256" key="2">
    <source>
        <dbReference type="ARBA" id="ARBA00022679"/>
    </source>
</evidence>
<dbReference type="SUPFAM" id="SSF51713">
    <property type="entry name" value="tRNA-guanine transglycosylase"/>
    <property type="match status" value="1"/>
</dbReference>
<keyword evidence="4" id="KW-0862">Zinc</keyword>
<comment type="caution">
    <text evidence="7">The sequence shown here is derived from an EMBL/GenBank/DDBJ whole genome shotgun (WGS) entry which is preliminary data.</text>
</comment>
<evidence type="ECO:0000256" key="5">
    <source>
        <dbReference type="SAM" id="MobiDB-lite"/>
    </source>
</evidence>
<dbReference type="InterPro" id="IPR050076">
    <property type="entry name" value="ArchSynthase1/Queuine_TRR"/>
</dbReference>
<dbReference type="InterPro" id="IPR036511">
    <property type="entry name" value="TGT-like_sf"/>
</dbReference>
<dbReference type="Pfam" id="PF01702">
    <property type="entry name" value="TGT"/>
    <property type="match status" value="2"/>
</dbReference>
<dbReference type="GO" id="GO:0008479">
    <property type="term" value="F:tRNA-guanosine(34) queuine transglycosylase activity"/>
    <property type="evidence" value="ECO:0007669"/>
    <property type="project" value="UniProtKB-UniRule"/>
</dbReference>
<feature type="compositionally biased region" description="Basic and acidic residues" evidence="5">
    <location>
        <begin position="128"/>
        <end position="144"/>
    </location>
</feature>
<feature type="binding site" evidence="4">
    <location>
        <position position="368"/>
    </location>
    <ligand>
        <name>Zn(2+)</name>
        <dbReference type="ChEBI" id="CHEBI:29105"/>
    </ligand>
</feature>
<dbReference type="GO" id="GO:0005829">
    <property type="term" value="C:cytosol"/>
    <property type="evidence" value="ECO:0007669"/>
    <property type="project" value="TreeGrafter"/>
</dbReference>
<gene>
    <name evidence="4" type="primary">tgt</name>
    <name evidence="7" type="ORF">COV08_01040</name>
</gene>
<feature type="binding site" evidence="4">
    <location>
        <position position="256"/>
    </location>
    <ligand>
        <name>substrate</name>
    </ligand>
</feature>
<evidence type="ECO:0000313" key="7">
    <source>
        <dbReference type="EMBL" id="PIR46189.1"/>
    </source>
</evidence>
<feature type="active site" description="Proton acceptor" evidence="4">
    <location>
        <position position="94"/>
    </location>
</feature>
<dbReference type="Gene3D" id="3.20.20.105">
    <property type="entry name" value="Queuine tRNA-ribosyltransferase-like"/>
    <property type="match status" value="1"/>
</dbReference>
<feature type="domain" description="tRNA-guanine(15) transglycosylase-like" evidence="6">
    <location>
        <begin position="138"/>
        <end position="432"/>
    </location>
</feature>
<keyword evidence="3 4" id="KW-0819">tRNA processing</keyword>
<feature type="binding site" evidence="4">
    <location>
        <position position="399"/>
    </location>
    <ligand>
        <name>Zn(2+)</name>
        <dbReference type="ChEBI" id="CHEBI:29105"/>
    </ligand>
</feature>
<feature type="binding site" evidence="4">
    <location>
        <position position="373"/>
    </location>
    <ligand>
        <name>Zn(2+)</name>
        <dbReference type="ChEBI" id="CHEBI:29105"/>
    </ligand>
</feature>
<feature type="domain" description="tRNA-guanine(15) transglycosylase-like" evidence="6">
    <location>
        <begin position="17"/>
        <end position="106"/>
    </location>
</feature>
<accession>A0A2H0RI31</accession>
<evidence type="ECO:0000256" key="1">
    <source>
        <dbReference type="ARBA" id="ARBA00022676"/>
    </source>
</evidence>
<evidence type="ECO:0000313" key="8">
    <source>
        <dbReference type="Proteomes" id="UP000230431"/>
    </source>
</evidence>
<feature type="binding site" evidence="4">
    <location>
        <begin position="94"/>
        <end position="98"/>
    </location>
    <ligand>
        <name>substrate</name>
    </ligand>
</feature>
<reference evidence="7 8" key="1">
    <citation type="submission" date="2017-09" db="EMBL/GenBank/DDBJ databases">
        <title>Depth-based differentiation of microbial function through sediment-hosted aquifers and enrichment of novel symbionts in the deep terrestrial subsurface.</title>
        <authorList>
            <person name="Probst A.J."/>
            <person name="Ladd B."/>
            <person name="Jarett J.K."/>
            <person name="Geller-Mcgrath D.E."/>
            <person name="Sieber C.M."/>
            <person name="Emerson J.B."/>
            <person name="Anantharaman K."/>
            <person name="Thomas B.C."/>
            <person name="Malmstrom R."/>
            <person name="Stieglmeier M."/>
            <person name="Klingl A."/>
            <person name="Woyke T."/>
            <person name="Ryan C.M."/>
            <person name="Banfield J.F."/>
        </authorList>
    </citation>
    <scope>NUCLEOTIDE SEQUENCE [LARGE SCALE GENOMIC DNA]</scope>
    <source>
        <strain evidence="7">CG10_big_fil_rev_8_21_14_0_10_49_38</strain>
    </source>
</reference>
<comment type="catalytic activity">
    <reaction evidence="4">
        <text>7-aminomethyl-7-carbaguanine + guanosine(34) in tRNA = 7-aminomethyl-7-carbaguanosine(34) in tRNA + guanine</text>
        <dbReference type="Rhea" id="RHEA:24104"/>
        <dbReference type="Rhea" id="RHEA-COMP:10341"/>
        <dbReference type="Rhea" id="RHEA-COMP:10342"/>
        <dbReference type="ChEBI" id="CHEBI:16235"/>
        <dbReference type="ChEBI" id="CHEBI:58703"/>
        <dbReference type="ChEBI" id="CHEBI:74269"/>
        <dbReference type="ChEBI" id="CHEBI:82833"/>
        <dbReference type="EC" id="2.4.2.29"/>
    </reaction>
</comment>
<comment type="subunit">
    <text evidence="4">Homodimer. Within each dimer, one monomer is responsible for RNA recognition and catalysis, while the other monomer binds to the replacement base PreQ1.</text>
</comment>
<dbReference type="InterPro" id="IPR002616">
    <property type="entry name" value="tRNA_ribo_trans-like"/>
</dbReference>
<dbReference type="GO" id="GO:0046872">
    <property type="term" value="F:metal ion binding"/>
    <property type="evidence" value="ECO:0007669"/>
    <property type="project" value="UniProtKB-KW"/>
</dbReference>
<comment type="similarity">
    <text evidence="4">Belongs to the queuine tRNA-ribosyltransferase family.</text>
</comment>
<name>A0A2H0RI31_9BACT</name>
<sequence>MAEFNFKIEKKIAGRLGRAGTIMTPHGDISTPAFITVGTKATVKALSPEQVMASGSPAALANTYHLLLEPGAEAVARAGGLHRYMNWPGPLITDSGGFQVFSLGAAYDEGGINKFLKPGLPSRTAPKRPSEEGPREPKPAKIDEDGVTFRSPLDGAEHRLTPESSIQIQHQLGADIIFAFDECTAPTADYVYQKEAMNRTHRWAERSLAEHERLTQAKTRENASKKVLGPLQASLEARLFDKHFPESYSALFGIVQGGRFQDLREASAKFIASLPFAGFGIGGSFDKTDMGTAVGWVNAILPTDKPRHLLGIGEPEDMFEAVAQGADTFDCVTPTRLARHATLLTATGRLNILNAAHRDDPTSIEADCDCYACQNYSRAYLAHLFRAGEIFGATLATIHNLRFMNRLSEQMRAAILAERFLEFKAEWLAKYQR</sequence>
<evidence type="ECO:0000259" key="6">
    <source>
        <dbReference type="Pfam" id="PF01702"/>
    </source>
</evidence>
<dbReference type="InterPro" id="IPR004803">
    <property type="entry name" value="TGT"/>
</dbReference>
<feature type="active site" description="Nucleophile" evidence="4">
    <location>
        <position position="330"/>
    </location>
</feature>
<dbReference type="NCBIfam" id="TIGR00449">
    <property type="entry name" value="tgt_general"/>
    <property type="match status" value="2"/>
</dbReference>
<organism evidence="7 8">
    <name type="scientific">Candidatus Vogelbacteria bacterium CG10_big_fil_rev_8_21_14_0_10_49_38</name>
    <dbReference type="NCBI Taxonomy" id="1975043"/>
    <lineage>
        <taxon>Bacteria</taxon>
        <taxon>Candidatus Vogeliibacteriota</taxon>
    </lineage>
</organism>
<comment type="cofactor">
    <cofactor evidence="4">
        <name>Zn(2+)</name>
        <dbReference type="ChEBI" id="CHEBI:29105"/>
    </cofactor>
    <text evidence="4">Binds 1 zinc ion per subunit.</text>
</comment>
<feature type="region of interest" description="Disordered" evidence="5">
    <location>
        <begin position="116"/>
        <end position="147"/>
    </location>
</feature>
<dbReference type="GO" id="GO:0008616">
    <property type="term" value="P:tRNA queuosine(34) biosynthetic process"/>
    <property type="evidence" value="ECO:0007669"/>
    <property type="project" value="UniProtKB-UniRule"/>
</dbReference>
<feature type="region of interest" description="RNA binding; important for wobble base 34 recognition" evidence="4">
    <location>
        <begin position="335"/>
        <end position="339"/>
    </location>
</feature>
<comment type="function">
    <text evidence="4">Catalyzes the base-exchange of a guanine (G) residue with the queuine precursor 7-aminomethyl-7-deazaguanine (PreQ1) at position 34 (anticodon wobble position) in tRNAs with GU(N) anticodons (tRNA-Asp, -Asn, -His and -Tyr). Catalysis occurs through a double-displacement mechanism. The nucleophile active site attacks the C1' of nucleotide 34 to detach the guanine base from the RNA, forming a covalent enzyme-RNA intermediate. The proton acceptor active site deprotonates the incoming PreQ1, allowing a nucleophilic attack on the C1' of the ribose to form the product. After dissociation, two additional enzymatic reactions on the tRNA convert PreQ1 to queuine (Q), resulting in the hypermodified nucleoside queuosine (7-(((4,5-cis-dihydroxy-2-cyclopenten-1-yl)amino)methyl)-7-deazaguanosine).</text>
</comment>
<keyword evidence="2 4" id="KW-0808">Transferase</keyword>
<feature type="binding site" evidence="4">
    <location>
        <position position="181"/>
    </location>
    <ligand>
        <name>substrate</name>
    </ligand>
</feature>
<evidence type="ECO:0000256" key="3">
    <source>
        <dbReference type="ARBA" id="ARBA00022694"/>
    </source>
</evidence>
<dbReference type="PANTHER" id="PTHR46499">
    <property type="entry name" value="QUEUINE TRNA-RIBOSYLTRANSFERASE"/>
    <property type="match status" value="1"/>
</dbReference>
<dbReference type="AlphaFoldDB" id="A0A2H0RI31"/>
<dbReference type="HAMAP" id="MF_00168">
    <property type="entry name" value="Q_tRNA_Tgt"/>
    <property type="match status" value="1"/>
</dbReference>
<dbReference type="EC" id="2.4.2.29" evidence="4"/>
<feature type="binding site" evidence="4">
    <location>
        <position position="370"/>
    </location>
    <ligand>
        <name>Zn(2+)</name>
        <dbReference type="ChEBI" id="CHEBI:29105"/>
    </ligand>
</feature>
<proteinExistence type="inferred from homology"/>
<comment type="pathway">
    <text evidence="4">tRNA modification; tRNA-queuosine biosynthesis.</text>
</comment>
<dbReference type="EMBL" id="PCYK01000006">
    <property type="protein sequence ID" value="PIR46189.1"/>
    <property type="molecule type" value="Genomic_DNA"/>
</dbReference>
<dbReference type="UniPathway" id="UPA00392"/>
<feature type="binding site" evidence="4">
    <location>
        <position position="283"/>
    </location>
    <ligand>
        <name>substrate</name>
    </ligand>
</feature>
<protein>
    <recommendedName>
        <fullName evidence="4">Queuine tRNA-ribosyltransferase</fullName>
        <ecNumber evidence="4">2.4.2.29</ecNumber>
    </recommendedName>
    <alternativeName>
        <fullName evidence="4">Guanine insertion enzyme</fullName>
    </alternativeName>
    <alternativeName>
        <fullName evidence="4">tRNA-guanine transglycosylase</fullName>
    </alternativeName>
</protein>
<dbReference type="Proteomes" id="UP000230431">
    <property type="component" value="Unassembled WGS sequence"/>
</dbReference>
<keyword evidence="4" id="KW-0479">Metal-binding</keyword>
<evidence type="ECO:0000256" key="4">
    <source>
        <dbReference type="HAMAP-Rule" id="MF_00168"/>
    </source>
</evidence>
<keyword evidence="4" id="KW-0671">Queuosine biosynthesis</keyword>
<keyword evidence="1 4" id="KW-0328">Glycosyltransferase</keyword>